<protein>
    <recommendedName>
        <fullName evidence="8">Magnesium and cobalt efflux protein CorC</fullName>
    </recommendedName>
</protein>
<comment type="similarity">
    <text evidence="1">Belongs to the UPF0053 family.</text>
</comment>
<feature type="domain" description="CBS" evidence="10">
    <location>
        <begin position="69"/>
        <end position="129"/>
    </location>
</feature>
<dbReference type="AlphaFoldDB" id="A0A1H9ECV6"/>
<dbReference type="OrthoDB" id="9797674at2"/>
<evidence type="ECO:0000256" key="5">
    <source>
        <dbReference type="ARBA" id="ARBA00023122"/>
    </source>
</evidence>
<name>A0A1H9ECV6_9GAMM</name>
<dbReference type="SMART" id="SM01091">
    <property type="entry name" value="CorC_HlyC"/>
    <property type="match status" value="1"/>
</dbReference>
<gene>
    <name evidence="11" type="ORF">SAMN05421693_1217</name>
</gene>
<dbReference type="InterPro" id="IPR044751">
    <property type="entry name" value="Ion_transp-like_CBS"/>
</dbReference>
<dbReference type="Pfam" id="PF00571">
    <property type="entry name" value="CBS"/>
    <property type="match status" value="2"/>
</dbReference>
<keyword evidence="12" id="KW-1185">Reference proteome</keyword>
<dbReference type="PANTHER" id="PTHR22777:SF27">
    <property type="entry name" value="MAGNESIUM AND COBALT EFFLUX PROTEIN CORC"/>
    <property type="match status" value="1"/>
</dbReference>
<dbReference type="InterPro" id="IPR036318">
    <property type="entry name" value="FAD-bd_PCMH-like_sf"/>
</dbReference>
<dbReference type="Proteomes" id="UP000199496">
    <property type="component" value="Unassembled WGS sequence"/>
</dbReference>
<keyword evidence="6" id="KW-0170">Cobalt</keyword>
<comment type="function">
    <text evidence="7">Plays a role in the transport of magnesium and cobalt ions.</text>
</comment>
<dbReference type="SMART" id="SM00116">
    <property type="entry name" value="CBS"/>
    <property type="match status" value="2"/>
</dbReference>
<evidence type="ECO:0000256" key="2">
    <source>
        <dbReference type="ARBA" id="ARBA00022448"/>
    </source>
</evidence>
<sequence length="293" mass="33441">MNTDRSSEPPARSWVERLTLALSGAEPRDRAQLVELLRSAHQRQIIDPDALGMIEGVMQVSEMQVRDIMIPRAQMDVVRRDAALDDIVTTLADSAHSRFPVIGDDRDEVVGILLAKDMLRYFVKDGQEVFDMQDILRPAVFVPESKRLNVLLKEFRNSRNHMAIVVDEYGGVAGLVTIEDVLEQIVGEIDDEHDIEDFLTHILRHANGRFTVKALTPIEEFNAYFNTDYSDDEFDTIGGFVIHRFGHVPKRGEELNLDRFRIRVLRADNRRVHLLELSYREIPPAEMISAPSP</sequence>
<dbReference type="STRING" id="867345.SAMN05421693_1217"/>
<dbReference type="GO" id="GO:0050660">
    <property type="term" value="F:flavin adenine dinucleotide binding"/>
    <property type="evidence" value="ECO:0007669"/>
    <property type="project" value="InterPro"/>
</dbReference>
<dbReference type="Pfam" id="PF03471">
    <property type="entry name" value="CorC_HlyC"/>
    <property type="match status" value="1"/>
</dbReference>
<dbReference type="PANTHER" id="PTHR22777">
    <property type="entry name" value="HEMOLYSIN-RELATED"/>
    <property type="match status" value="1"/>
</dbReference>
<dbReference type="RefSeq" id="WP_090207979.1">
    <property type="nucleotide sequence ID" value="NZ_FOFO01000021.1"/>
</dbReference>
<evidence type="ECO:0000256" key="8">
    <source>
        <dbReference type="ARBA" id="ARBA00040729"/>
    </source>
</evidence>
<dbReference type="Gene3D" id="3.30.465.10">
    <property type="match status" value="1"/>
</dbReference>
<evidence type="ECO:0000256" key="7">
    <source>
        <dbReference type="ARBA" id="ARBA00037273"/>
    </source>
</evidence>
<dbReference type="PROSITE" id="PS51371">
    <property type="entry name" value="CBS"/>
    <property type="match status" value="2"/>
</dbReference>
<dbReference type="FunFam" id="3.10.580.10:FF:000002">
    <property type="entry name" value="Magnesium/cobalt efflux protein CorC"/>
    <property type="match status" value="1"/>
</dbReference>
<accession>A0A1H9ECV6</accession>
<feature type="domain" description="CBS" evidence="10">
    <location>
        <begin position="135"/>
        <end position="192"/>
    </location>
</feature>
<evidence type="ECO:0000256" key="9">
    <source>
        <dbReference type="PROSITE-ProRule" id="PRU00703"/>
    </source>
</evidence>
<dbReference type="InterPro" id="IPR000644">
    <property type="entry name" value="CBS_dom"/>
</dbReference>
<dbReference type="SUPFAM" id="SSF54631">
    <property type="entry name" value="CBS-domain pair"/>
    <property type="match status" value="1"/>
</dbReference>
<dbReference type="SUPFAM" id="SSF56176">
    <property type="entry name" value="FAD-binding/transporter-associated domain-like"/>
    <property type="match status" value="1"/>
</dbReference>
<dbReference type="CDD" id="cd04590">
    <property type="entry name" value="CBS_pair_CorC_HlyC_assoc"/>
    <property type="match status" value="1"/>
</dbReference>
<keyword evidence="3" id="KW-0677">Repeat</keyword>
<proteinExistence type="inferred from homology"/>
<reference evidence="11 12" key="1">
    <citation type="submission" date="2016-10" db="EMBL/GenBank/DDBJ databases">
        <authorList>
            <person name="de Groot N.N."/>
        </authorList>
    </citation>
    <scope>NUCLEOTIDE SEQUENCE [LARGE SCALE GENOMIC DNA]</scope>
    <source>
        <strain evidence="11 12">B7-7</strain>
    </source>
</reference>
<evidence type="ECO:0000313" key="11">
    <source>
        <dbReference type="EMBL" id="SEQ22828.1"/>
    </source>
</evidence>
<evidence type="ECO:0000256" key="6">
    <source>
        <dbReference type="ARBA" id="ARBA00023285"/>
    </source>
</evidence>
<keyword evidence="2" id="KW-0813">Transport</keyword>
<evidence type="ECO:0000313" key="12">
    <source>
        <dbReference type="Proteomes" id="UP000199496"/>
    </source>
</evidence>
<keyword evidence="4" id="KW-0460">Magnesium</keyword>
<evidence type="ECO:0000259" key="10">
    <source>
        <dbReference type="PROSITE" id="PS51371"/>
    </source>
</evidence>
<evidence type="ECO:0000256" key="3">
    <source>
        <dbReference type="ARBA" id="ARBA00022737"/>
    </source>
</evidence>
<dbReference type="InterPro" id="IPR046342">
    <property type="entry name" value="CBS_dom_sf"/>
</dbReference>
<dbReference type="InterPro" id="IPR005170">
    <property type="entry name" value="Transptr-assoc_dom"/>
</dbReference>
<dbReference type="InterPro" id="IPR054115">
    <property type="entry name" value="CorC_N"/>
</dbReference>
<evidence type="ECO:0000256" key="4">
    <source>
        <dbReference type="ARBA" id="ARBA00022842"/>
    </source>
</evidence>
<organism evidence="11 12">
    <name type="scientific">Ectothiorhodospira magna</name>
    <dbReference type="NCBI Taxonomy" id="867345"/>
    <lineage>
        <taxon>Bacteria</taxon>
        <taxon>Pseudomonadati</taxon>
        <taxon>Pseudomonadota</taxon>
        <taxon>Gammaproteobacteria</taxon>
        <taxon>Chromatiales</taxon>
        <taxon>Ectothiorhodospiraceae</taxon>
        <taxon>Ectothiorhodospira</taxon>
    </lineage>
</organism>
<dbReference type="InterPro" id="IPR016169">
    <property type="entry name" value="FAD-bd_PCMH_sub2"/>
</dbReference>
<dbReference type="Gene3D" id="3.10.580.10">
    <property type="entry name" value="CBS-domain"/>
    <property type="match status" value="1"/>
</dbReference>
<dbReference type="GO" id="GO:0005886">
    <property type="term" value="C:plasma membrane"/>
    <property type="evidence" value="ECO:0007669"/>
    <property type="project" value="TreeGrafter"/>
</dbReference>
<dbReference type="EMBL" id="FOFO01000021">
    <property type="protein sequence ID" value="SEQ22828.1"/>
    <property type="molecule type" value="Genomic_DNA"/>
</dbReference>
<keyword evidence="5 9" id="KW-0129">CBS domain</keyword>
<dbReference type="Pfam" id="PF21917">
    <property type="entry name" value="NMB0537_N"/>
    <property type="match status" value="1"/>
</dbReference>
<evidence type="ECO:0000256" key="1">
    <source>
        <dbReference type="ARBA" id="ARBA00006337"/>
    </source>
</evidence>